<feature type="coiled-coil region" evidence="2">
    <location>
        <begin position="420"/>
        <end position="465"/>
    </location>
</feature>
<dbReference type="PANTHER" id="PTHR37813:SF1">
    <property type="entry name" value="FELS-2 PROPHAGE PROTEIN"/>
    <property type="match status" value="1"/>
</dbReference>
<dbReference type="InterPro" id="IPR010090">
    <property type="entry name" value="Phage_tape_meas"/>
</dbReference>
<accession>A0A7W5ZT15</accession>
<gene>
    <name evidence="6" type="ORF">FHS57_006216</name>
</gene>
<evidence type="ECO:0000259" key="5">
    <source>
        <dbReference type="Pfam" id="PF10145"/>
    </source>
</evidence>
<keyword evidence="2" id="KW-0175">Coiled coil</keyword>
<dbReference type="Pfam" id="PF10145">
    <property type="entry name" value="PhageMin_Tail"/>
    <property type="match status" value="1"/>
</dbReference>
<feature type="coiled-coil region" evidence="2">
    <location>
        <begin position="880"/>
        <end position="923"/>
    </location>
</feature>
<feature type="transmembrane region" description="Helical" evidence="4">
    <location>
        <begin position="469"/>
        <end position="490"/>
    </location>
</feature>
<sequence length="1552" mass="170076">MELRDKSILDLYINGEPAVDSLKKLDTEIDSLKKQQKDLQKQLNLPDLDPEVRTKLIQEYKEVTDKIKDTTHAKEMLRREMDMEELSIKELRQLLKDYRKEWESATDPAIREAMKDKIDAVNDRLGELGVNVRKQESLWDNFKGWIMAAFTADGIMAMLQALYEFGVGAVKMAAEFTDSFADIRKATGMTTDEVQALNDQIAQIDTRTAQESLLEIAQVGGQIGIAKDEMLGFVESVDKAVVALGDEFQGGAEEVAAKMGTLKTLFKETADLDAGTAINQIGSAINELGAAGSATGPVIADFSMRMGQLGNLSPQISQTMGLGAAFQELGLTAEIAAGGLSNILLGAAKATDLFAQHLGMTEDAFKKLINTNPNEVILKLAESFKGLPTDVVVKQLDNLGIKSQEATKVMSLLSDQTGVVREKQELASKAMQEATSLTNEFNVKNTNAAAELAKAEKAVDALKLQLGSALLPVVVNAITSLVGFVNIIRAIPAFVSENKEMFIALGAAVLSFNSHLIAATAASIAHQAAEKARMIWTESATVAQWAMNTALTANPIGAVVAAITLLVGGLVTLWKNSETVRGIVMGLWEAMKMGATIAAEVASAIWKGMQDLIDKFPLLTNTIQLVWTGAKAAFDALISILGSAGEKVGWLTDKASGIGSSIASALQPGIDYISSGFSFVKNAVGDFITLVQTVGNKVATALKAITPDSFLEAANIFAGAGKRISQAFNSAFGDEQAKGHKDQNDADDANNAKKVTEKKKVAVQIGLDDQTANKDTNQKNQAANDEHRSAEFKKEQDAIKKRKEEREKAEKEALKLIEDMQIKAIADEQEREIAKLELSLKRELARVEESKASTTTKTIWEKALNEQFERDVAKVQEDFRKKHLAENEDLTKKINKLKTDQITDELEKKKAQLLTELNTELEKNKTLKGDAELKAQYEEQLRTNFKNAVEKLEKDYRDKHLSEEKKRLEEIKNLEDRQRDQLSEAELQTMRTTLQTKLQSETLNVNQRKDLKLQLIKLEHDAEMEKIERIAQKEKAEAQATSDKLMALAKDDADKKNQIASNLDQQIRAIDAKMDADKRANDAKYQADTKKAELDSLAERKANHGKFMDALKGLLNGDFQAFTGFLNDKFKNEKAMNDARLQNWTSKGQQILEVVDMGIQLMQKLEKARLDKELANIAKEKNTQLASWKEKYDKGLISKDEYEKNVDRINKESSEKEKAEKLKSWKREQNMQIAMAVIHAAMAALKSLATMGFPLGLIGVAASAAAAAVQIALIKRQQPPSFEKGVVLKNGGVPDGPRHGSTYGTGGIGLVRRDTGEEIGEMEGGEPIMILSRNTYANNRRVVDKLLHSSLHRNGAPIYAEKGAMFFEGGYMEDDSRPKETVSENEGFNPGYTGSSGSSSGGSYNDSTSESFDGGGGSYDSGGGDSGSYDTSSAQETTNLTNEEIAKSQALMENIQKNTADTASNIKEGLQTNTDSVTYMLGRMSDNMVSSFAQLNETLRSILSTSDASLSVERSIENWTRITSEKNLSVSVTTINDIQNNINVMIDKSQFK</sequence>
<keyword evidence="4" id="KW-0472">Membrane</keyword>
<feature type="compositionally biased region" description="Polar residues" evidence="3">
    <location>
        <begin position="773"/>
        <end position="783"/>
    </location>
</feature>
<name>A0A7W5ZT15_9BACT</name>
<keyword evidence="7" id="KW-1185">Reference proteome</keyword>
<dbReference type="Proteomes" id="UP000541352">
    <property type="component" value="Unassembled WGS sequence"/>
</dbReference>
<evidence type="ECO:0000313" key="6">
    <source>
        <dbReference type="EMBL" id="MBB3842185.1"/>
    </source>
</evidence>
<feature type="region of interest" description="Disordered" evidence="3">
    <location>
        <begin position="735"/>
        <end position="806"/>
    </location>
</feature>
<keyword evidence="4" id="KW-0812">Transmembrane</keyword>
<feature type="domain" description="Phage tail tape measure protein" evidence="5">
    <location>
        <begin position="206"/>
        <end position="390"/>
    </location>
</feature>
<protein>
    <submittedName>
        <fullName evidence="6">Putative membrane protein YgcG/phage-related protein</fullName>
    </submittedName>
</protein>
<keyword evidence="4" id="KW-1133">Transmembrane helix</keyword>
<feature type="compositionally biased region" description="Gly residues" evidence="3">
    <location>
        <begin position="1413"/>
        <end position="1426"/>
    </location>
</feature>
<proteinExistence type="predicted"/>
<feature type="transmembrane region" description="Helical" evidence="4">
    <location>
        <begin position="545"/>
        <end position="574"/>
    </location>
</feature>
<feature type="transmembrane region" description="Helical" evidence="4">
    <location>
        <begin position="502"/>
        <end position="525"/>
    </location>
</feature>
<comment type="caution">
    <text evidence="6">The sequence shown here is derived from an EMBL/GenBank/DDBJ whole genome shotgun (WGS) entry which is preliminary data.</text>
</comment>
<feature type="compositionally biased region" description="Basic and acidic residues" evidence="3">
    <location>
        <begin position="784"/>
        <end position="806"/>
    </location>
</feature>
<dbReference type="RefSeq" id="WP_183980380.1">
    <property type="nucleotide sequence ID" value="NZ_JACIBY010000029.1"/>
</dbReference>
<evidence type="ECO:0000256" key="1">
    <source>
        <dbReference type="ARBA" id="ARBA00022612"/>
    </source>
</evidence>
<keyword evidence="1" id="KW-1188">Viral release from host cell</keyword>
<feature type="region of interest" description="Disordered" evidence="3">
    <location>
        <begin position="1371"/>
        <end position="1437"/>
    </location>
</feature>
<feature type="compositionally biased region" description="Low complexity" evidence="3">
    <location>
        <begin position="1391"/>
        <end position="1412"/>
    </location>
</feature>
<dbReference type="PANTHER" id="PTHR37813">
    <property type="entry name" value="FELS-2 PROPHAGE PROTEIN"/>
    <property type="match status" value="1"/>
</dbReference>
<reference evidence="6 7" key="1">
    <citation type="submission" date="2020-08" db="EMBL/GenBank/DDBJ databases">
        <title>Genomic Encyclopedia of Type Strains, Phase IV (KMG-IV): sequencing the most valuable type-strain genomes for metagenomic binning, comparative biology and taxonomic classification.</title>
        <authorList>
            <person name="Goeker M."/>
        </authorList>
    </citation>
    <scope>NUCLEOTIDE SEQUENCE [LARGE SCALE GENOMIC DNA]</scope>
    <source>
        <strain evidence="6 7">DSM 17976</strain>
    </source>
</reference>
<dbReference type="EMBL" id="JACIBY010000029">
    <property type="protein sequence ID" value="MBB3842185.1"/>
    <property type="molecule type" value="Genomic_DNA"/>
</dbReference>
<evidence type="ECO:0000256" key="3">
    <source>
        <dbReference type="SAM" id="MobiDB-lite"/>
    </source>
</evidence>
<feature type="compositionally biased region" description="Basic and acidic residues" evidence="3">
    <location>
        <begin position="735"/>
        <end position="760"/>
    </location>
</feature>
<evidence type="ECO:0000256" key="2">
    <source>
        <dbReference type="SAM" id="Coils"/>
    </source>
</evidence>
<evidence type="ECO:0000256" key="4">
    <source>
        <dbReference type="SAM" id="Phobius"/>
    </source>
</evidence>
<feature type="coiled-coil region" evidence="2">
    <location>
        <begin position="961"/>
        <end position="1044"/>
    </location>
</feature>
<feature type="coiled-coil region" evidence="2">
    <location>
        <begin position="22"/>
        <end position="101"/>
    </location>
</feature>
<evidence type="ECO:0000313" key="7">
    <source>
        <dbReference type="Proteomes" id="UP000541352"/>
    </source>
</evidence>
<dbReference type="Gene3D" id="1.10.287.1490">
    <property type="match status" value="1"/>
</dbReference>
<organism evidence="6 7">
    <name type="scientific">Runella defluvii</name>
    <dbReference type="NCBI Taxonomy" id="370973"/>
    <lineage>
        <taxon>Bacteria</taxon>
        <taxon>Pseudomonadati</taxon>
        <taxon>Bacteroidota</taxon>
        <taxon>Cytophagia</taxon>
        <taxon>Cytophagales</taxon>
        <taxon>Spirosomataceae</taxon>
        <taxon>Runella</taxon>
    </lineage>
</organism>